<evidence type="ECO:0000259" key="3">
    <source>
        <dbReference type="PROSITE" id="PS51857"/>
    </source>
</evidence>
<dbReference type="EMBL" id="PPEI02000002">
    <property type="protein sequence ID" value="PWN66734.1"/>
    <property type="molecule type" value="Genomic_DNA"/>
</dbReference>
<dbReference type="Proteomes" id="UP000236182">
    <property type="component" value="Unassembled WGS sequence"/>
</dbReference>
<dbReference type="InterPro" id="IPR012340">
    <property type="entry name" value="NA-bd_OB-fold"/>
</dbReference>
<dbReference type="OrthoDB" id="9805039at2"/>
<dbReference type="InterPro" id="IPR012156">
    <property type="entry name" value="Cold_shock_CspA"/>
</dbReference>
<evidence type="ECO:0000313" key="5">
    <source>
        <dbReference type="Proteomes" id="UP000236182"/>
    </source>
</evidence>
<dbReference type="PIRSF" id="PIRSF002599">
    <property type="entry name" value="Cold_shock_A"/>
    <property type="match status" value="1"/>
</dbReference>
<feature type="domain" description="CSD" evidence="3">
    <location>
        <begin position="1"/>
        <end position="65"/>
    </location>
</feature>
<dbReference type="RefSeq" id="WP_109620619.1">
    <property type="nucleotide sequence ID" value="NZ_PPEI02000002.1"/>
</dbReference>
<accession>A0A316WZ94</accession>
<dbReference type="InterPro" id="IPR002059">
    <property type="entry name" value="CSP_DNA-bd"/>
</dbReference>
<dbReference type="SUPFAM" id="SSF50249">
    <property type="entry name" value="Nucleic acid-binding proteins"/>
    <property type="match status" value="1"/>
</dbReference>
<dbReference type="PRINTS" id="PR00050">
    <property type="entry name" value="COLDSHOCK"/>
</dbReference>
<dbReference type="Gene3D" id="2.40.50.140">
    <property type="entry name" value="Nucleic acid-binding proteins"/>
    <property type="match status" value="1"/>
</dbReference>
<dbReference type="InterPro" id="IPR050181">
    <property type="entry name" value="Cold_shock_domain"/>
</dbReference>
<dbReference type="GO" id="GO:0005829">
    <property type="term" value="C:cytosol"/>
    <property type="evidence" value="ECO:0007669"/>
    <property type="project" value="UniProtKB-ARBA"/>
</dbReference>
<dbReference type="InterPro" id="IPR011129">
    <property type="entry name" value="CSD"/>
</dbReference>
<keyword evidence="5" id="KW-1185">Reference proteome</keyword>
<dbReference type="Pfam" id="PF00313">
    <property type="entry name" value="CSD"/>
    <property type="match status" value="1"/>
</dbReference>
<evidence type="ECO:0000256" key="2">
    <source>
        <dbReference type="ARBA" id="ARBA00022490"/>
    </source>
</evidence>
<name>A0A316WZ94_9FLAO</name>
<protein>
    <submittedName>
        <fullName evidence="4">Cold-shock protein</fullName>
    </submittedName>
</protein>
<gene>
    <name evidence="4" type="ORF">C1638_007875</name>
</gene>
<proteinExistence type="predicted"/>
<comment type="caution">
    <text evidence="4">The sequence shown here is derived from an EMBL/GenBank/DDBJ whole genome shotgun (WGS) entry which is preliminary data.</text>
</comment>
<sequence>MQKGIVKWYNAEKGYGFITPEGREDAIFCHHSAIADSSKFLSEGQVVEFRIVEGPRGVQAENVRIVNGN</sequence>
<evidence type="ECO:0000313" key="4">
    <source>
        <dbReference type="EMBL" id="PWN66734.1"/>
    </source>
</evidence>
<dbReference type="SMART" id="SM00357">
    <property type="entry name" value="CSP"/>
    <property type="match status" value="1"/>
</dbReference>
<keyword evidence="2" id="KW-0963">Cytoplasm</keyword>
<organism evidence="4 5">
    <name type="scientific">Chryseobacterium oncorhynchi</name>
    <dbReference type="NCBI Taxonomy" id="741074"/>
    <lineage>
        <taxon>Bacteria</taxon>
        <taxon>Pseudomonadati</taxon>
        <taxon>Bacteroidota</taxon>
        <taxon>Flavobacteriia</taxon>
        <taxon>Flavobacteriales</taxon>
        <taxon>Weeksellaceae</taxon>
        <taxon>Chryseobacterium group</taxon>
        <taxon>Chryseobacterium</taxon>
    </lineage>
</organism>
<dbReference type="AlphaFoldDB" id="A0A316WZ94"/>
<dbReference type="PANTHER" id="PTHR11544">
    <property type="entry name" value="COLD SHOCK DOMAIN CONTAINING PROTEINS"/>
    <property type="match status" value="1"/>
</dbReference>
<evidence type="ECO:0000256" key="1">
    <source>
        <dbReference type="ARBA" id="ARBA00004496"/>
    </source>
</evidence>
<dbReference type="GO" id="GO:0003676">
    <property type="term" value="F:nucleic acid binding"/>
    <property type="evidence" value="ECO:0007669"/>
    <property type="project" value="InterPro"/>
</dbReference>
<reference evidence="4" key="1">
    <citation type="submission" date="2018-04" db="EMBL/GenBank/DDBJ databases">
        <title>Draft Genome Sequences of Chryseobacterium lactis NCTC11390T isolated from milk, Chryseobacterium oncorhynchi 701B-08T from rainbow trout, and Chryseobacterium viscerum 687B-08T from diseased fish.</title>
        <authorList>
            <person name="Jeong J.-J."/>
            <person name="Lee Y.J."/>
            <person name="Pathiraja D."/>
            <person name="Park B."/>
            <person name="Choi I.-G."/>
            <person name="Kim K.D."/>
        </authorList>
    </citation>
    <scope>NUCLEOTIDE SEQUENCE [LARGE SCALE GENOMIC DNA]</scope>
    <source>
        <strain evidence="4">701B-08</strain>
    </source>
</reference>
<comment type="subcellular location">
    <subcellularLocation>
        <location evidence="1">Cytoplasm</location>
    </subcellularLocation>
</comment>
<dbReference type="PROSITE" id="PS51857">
    <property type="entry name" value="CSD_2"/>
    <property type="match status" value="1"/>
</dbReference>
<dbReference type="CDD" id="cd04458">
    <property type="entry name" value="CSP_CDS"/>
    <property type="match status" value="1"/>
</dbReference>